<evidence type="ECO:0000313" key="4">
    <source>
        <dbReference type="Proteomes" id="UP001267710"/>
    </source>
</evidence>
<dbReference type="InterPro" id="IPR034660">
    <property type="entry name" value="DinB/YfiT-like"/>
</dbReference>
<evidence type="ECO:0000313" key="3">
    <source>
        <dbReference type="EMBL" id="MDR6213138.1"/>
    </source>
</evidence>
<comment type="caution">
    <text evidence="3">The sequence shown here is derived from an EMBL/GenBank/DDBJ whole genome shotgun (WGS) entry which is preliminary data.</text>
</comment>
<dbReference type="PANTHER" id="PTHR37302">
    <property type="entry name" value="SLR1116 PROTEIN"/>
    <property type="match status" value="1"/>
</dbReference>
<dbReference type="InterPro" id="IPR007837">
    <property type="entry name" value="DinB"/>
</dbReference>
<name>A0ABU1I7D3_9BURK</name>
<dbReference type="PANTHER" id="PTHR37302:SF1">
    <property type="entry name" value="PROTEIN DINB"/>
    <property type="match status" value="1"/>
</dbReference>
<keyword evidence="2" id="KW-0479">Metal-binding</keyword>
<dbReference type="Proteomes" id="UP001267710">
    <property type="component" value="Unassembled WGS sequence"/>
</dbReference>
<dbReference type="SUPFAM" id="SSF109854">
    <property type="entry name" value="DinB/YfiT-like putative metalloenzymes"/>
    <property type="match status" value="1"/>
</dbReference>
<sequence>MTAPSGGDAPAAAGPFAQLFQYKRWANEELLALGESSQAALPEDDRRLFVRILNHTYVVDRIFASHLQGLPQTAYAATNTEETPTLPALRDAVRASDDWYLQYAGGLDAGALAEPVPFRFTDGDAGTMTRAEILNHIVVHGAYHRGAAGRILAGHAVPPPRDALTTFLHRLQPERRWS</sequence>
<keyword evidence="4" id="KW-1185">Reference proteome</keyword>
<protein>
    <submittedName>
        <fullName evidence="3">Damage-inducible protein DinB</fullName>
    </submittedName>
</protein>
<organism evidence="3 4">
    <name type="scientific">Paracidovorax wautersii</name>
    <dbReference type="NCBI Taxonomy" id="1177982"/>
    <lineage>
        <taxon>Bacteria</taxon>
        <taxon>Pseudomonadati</taxon>
        <taxon>Pseudomonadota</taxon>
        <taxon>Betaproteobacteria</taxon>
        <taxon>Burkholderiales</taxon>
        <taxon>Comamonadaceae</taxon>
        <taxon>Paracidovorax</taxon>
    </lineage>
</organism>
<reference evidence="3 4" key="1">
    <citation type="submission" date="2023-08" db="EMBL/GenBank/DDBJ databases">
        <title>Functional and genomic diversity of the sorghum phyllosphere microbiome.</title>
        <authorList>
            <person name="Shade A."/>
        </authorList>
    </citation>
    <scope>NUCLEOTIDE SEQUENCE [LARGE SCALE GENOMIC DNA]</scope>
    <source>
        <strain evidence="3 4">SORGH_AS_0335</strain>
    </source>
</reference>
<accession>A0ABU1I7D3</accession>
<dbReference type="Gene3D" id="1.20.120.450">
    <property type="entry name" value="dinb family like domain"/>
    <property type="match status" value="1"/>
</dbReference>
<proteinExistence type="inferred from homology"/>
<dbReference type="EMBL" id="JAVIZX010000001">
    <property type="protein sequence ID" value="MDR6213138.1"/>
    <property type="molecule type" value="Genomic_DNA"/>
</dbReference>
<dbReference type="RefSeq" id="WP_309826418.1">
    <property type="nucleotide sequence ID" value="NZ_JAVIZX010000001.1"/>
</dbReference>
<evidence type="ECO:0000256" key="2">
    <source>
        <dbReference type="ARBA" id="ARBA00022723"/>
    </source>
</evidence>
<dbReference type="Pfam" id="PF05163">
    <property type="entry name" value="DinB"/>
    <property type="match status" value="1"/>
</dbReference>
<comment type="similarity">
    <text evidence="1">Belongs to the DinB family.</text>
</comment>
<evidence type="ECO:0000256" key="1">
    <source>
        <dbReference type="ARBA" id="ARBA00008635"/>
    </source>
</evidence>
<gene>
    <name evidence="3" type="ORF">QE399_000827</name>
</gene>